<dbReference type="EMBL" id="VFQC01000001">
    <property type="protein sequence ID" value="TQN33428.1"/>
    <property type="molecule type" value="Genomic_DNA"/>
</dbReference>
<dbReference type="InterPro" id="IPR002293">
    <property type="entry name" value="AA/rel_permease1"/>
</dbReference>
<keyword evidence="2" id="KW-1003">Cell membrane</keyword>
<dbReference type="AlphaFoldDB" id="A0A543NNL3"/>
<feature type="transmembrane region" description="Helical" evidence="6">
    <location>
        <begin position="300"/>
        <end position="320"/>
    </location>
</feature>
<proteinExistence type="predicted"/>
<feature type="transmembrane region" description="Helical" evidence="6">
    <location>
        <begin position="100"/>
        <end position="123"/>
    </location>
</feature>
<comment type="subcellular location">
    <subcellularLocation>
        <location evidence="1">Cell membrane</location>
        <topology evidence="1">Multi-pass membrane protein</topology>
    </subcellularLocation>
</comment>
<feature type="transmembrane region" description="Helical" evidence="6">
    <location>
        <begin position="349"/>
        <end position="370"/>
    </location>
</feature>
<feature type="transmembrane region" description="Helical" evidence="6">
    <location>
        <begin position="245"/>
        <end position="265"/>
    </location>
</feature>
<dbReference type="Gene3D" id="1.20.1740.10">
    <property type="entry name" value="Amino acid/polyamine transporter I"/>
    <property type="match status" value="1"/>
</dbReference>
<evidence type="ECO:0000256" key="6">
    <source>
        <dbReference type="SAM" id="Phobius"/>
    </source>
</evidence>
<keyword evidence="4 6" id="KW-1133">Transmembrane helix</keyword>
<dbReference type="PANTHER" id="PTHR42770:SF16">
    <property type="entry name" value="AMINO ACID PERMEASE"/>
    <property type="match status" value="1"/>
</dbReference>
<sequence length="484" mass="50338">MSDHTDTAETQHPDARSGHLTGRLGVTSIVFMVIAAAAPLTVIGGNVPLAILNGNGAGAPVGFVVASAVMLLFSVGFVAMTPHVERAGAFFAYVERGLGAVAGMGAAFLALVTYTAIQVGVWGYFGGSLSNLVHHYGGPDLPWWVYTGLVLVGVAVLGYHHIDLSAKVLGVALVAEIAIVLLMDGVILGTGGASGISGASFTPDAMFTGAVGIAVLFSLTGFIGFEAAAVYRSEARSPERTIPRATYLAAVIIGLFYTLSSWAMIEGWGAERVSRAAQADPDNLMLDTAGTYLGAAGRDVMQVLLITSLFACVLSFHNVVARYQFTLAGRGVLHRALARVHPRHQSPHVSSVAQSCTAAALLFVFALAGLEPLTEIFSAMAGVATLGIVSLMLLTCLAVLVFFTVHHRADRRLWQTRLAPSLGIASLLGCLWLILSNFDVVVDGTAVLATVVAAVPVAAFALGTLVGVRHRGTTGTAREGTSER</sequence>
<dbReference type="OrthoDB" id="137613at2"/>
<evidence type="ECO:0000256" key="2">
    <source>
        <dbReference type="ARBA" id="ARBA00022475"/>
    </source>
</evidence>
<keyword evidence="5 6" id="KW-0472">Membrane</keyword>
<organism evidence="7 8">
    <name type="scientific">Haloactinospora alba</name>
    <dbReference type="NCBI Taxonomy" id="405555"/>
    <lineage>
        <taxon>Bacteria</taxon>
        <taxon>Bacillati</taxon>
        <taxon>Actinomycetota</taxon>
        <taxon>Actinomycetes</taxon>
        <taxon>Streptosporangiales</taxon>
        <taxon>Nocardiopsidaceae</taxon>
        <taxon>Haloactinospora</taxon>
    </lineage>
</organism>
<accession>A0A543NNL3</accession>
<protein>
    <submittedName>
        <fullName evidence="7">Amino acid/polyamine/organocation transporter (APC superfamily)</fullName>
    </submittedName>
</protein>
<feature type="transmembrane region" description="Helical" evidence="6">
    <location>
        <begin position="447"/>
        <end position="468"/>
    </location>
</feature>
<feature type="transmembrane region" description="Helical" evidence="6">
    <location>
        <begin position="24"/>
        <end position="45"/>
    </location>
</feature>
<evidence type="ECO:0000256" key="4">
    <source>
        <dbReference type="ARBA" id="ARBA00022989"/>
    </source>
</evidence>
<feature type="transmembrane region" description="Helical" evidence="6">
    <location>
        <begin position="57"/>
        <end position="79"/>
    </location>
</feature>
<feature type="transmembrane region" description="Helical" evidence="6">
    <location>
        <begin position="205"/>
        <end position="225"/>
    </location>
</feature>
<evidence type="ECO:0000313" key="8">
    <source>
        <dbReference type="Proteomes" id="UP000317422"/>
    </source>
</evidence>
<feature type="transmembrane region" description="Helical" evidence="6">
    <location>
        <begin position="169"/>
        <end position="193"/>
    </location>
</feature>
<dbReference type="GO" id="GO:0005886">
    <property type="term" value="C:plasma membrane"/>
    <property type="evidence" value="ECO:0007669"/>
    <property type="project" value="UniProtKB-SubCell"/>
</dbReference>
<feature type="transmembrane region" description="Helical" evidence="6">
    <location>
        <begin position="417"/>
        <end position="435"/>
    </location>
</feature>
<dbReference type="GO" id="GO:0022857">
    <property type="term" value="F:transmembrane transporter activity"/>
    <property type="evidence" value="ECO:0007669"/>
    <property type="project" value="InterPro"/>
</dbReference>
<comment type="caution">
    <text evidence="7">The sequence shown here is derived from an EMBL/GenBank/DDBJ whole genome shotgun (WGS) entry which is preliminary data.</text>
</comment>
<dbReference type="InterPro" id="IPR050367">
    <property type="entry name" value="APC_superfamily"/>
</dbReference>
<dbReference type="PIRSF" id="PIRSF006060">
    <property type="entry name" value="AA_transporter"/>
    <property type="match status" value="1"/>
</dbReference>
<name>A0A543NNL3_9ACTN</name>
<evidence type="ECO:0000256" key="1">
    <source>
        <dbReference type="ARBA" id="ARBA00004651"/>
    </source>
</evidence>
<dbReference type="Pfam" id="PF13520">
    <property type="entry name" value="AA_permease_2"/>
    <property type="match status" value="1"/>
</dbReference>
<keyword evidence="8" id="KW-1185">Reference proteome</keyword>
<dbReference type="Proteomes" id="UP000317422">
    <property type="component" value="Unassembled WGS sequence"/>
</dbReference>
<gene>
    <name evidence="7" type="ORF">FHX37_3445</name>
</gene>
<feature type="transmembrane region" description="Helical" evidence="6">
    <location>
        <begin position="143"/>
        <end position="162"/>
    </location>
</feature>
<feature type="transmembrane region" description="Helical" evidence="6">
    <location>
        <begin position="376"/>
        <end position="405"/>
    </location>
</feature>
<evidence type="ECO:0000256" key="3">
    <source>
        <dbReference type="ARBA" id="ARBA00022692"/>
    </source>
</evidence>
<reference evidence="7 8" key="1">
    <citation type="submission" date="2019-06" db="EMBL/GenBank/DDBJ databases">
        <title>Sequencing the genomes of 1000 actinobacteria strains.</title>
        <authorList>
            <person name="Klenk H.-P."/>
        </authorList>
    </citation>
    <scope>NUCLEOTIDE SEQUENCE [LARGE SCALE GENOMIC DNA]</scope>
    <source>
        <strain evidence="7 8">DSM 45015</strain>
    </source>
</reference>
<dbReference type="RefSeq" id="WP_141924790.1">
    <property type="nucleotide sequence ID" value="NZ_VFQC01000001.1"/>
</dbReference>
<keyword evidence="3 6" id="KW-0812">Transmembrane</keyword>
<dbReference type="PANTHER" id="PTHR42770">
    <property type="entry name" value="AMINO ACID TRANSPORTER-RELATED"/>
    <property type="match status" value="1"/>
</dbReference>
<evidence type="ECO:0000313" key="7">
    <source>
        <dbReference type="EMBL" id="TQN33428.1"/>
    </source>
</evidence>
<evidence type="ECO:0000256" key="5">
    <source>
        <dbReference type="ARBA" id="ARBA00023136"/>
    </source>
</evidence>